<dbReference type="ExpressionAtlas" id="A5AWZ3">
    <property type="expression patterns" value="baseline and differential"/>
</dbReference>
<dbReference type="InterPro" id="IPR012337">
    <property type="entry name" value="RNaseH-like_sf"/>
</dbReference>
<dbReference type="PANTHER" id="PTHR11439">
    <property type="entry name" value="GAG-POL-RELATED RETROTRANSPOSON"/>
    <property type="match status" value="1"/>
</dbReference>
<keyword evidence="1" id="KW-0378">Hydrolase</keyword>
<dbReference type="InterPro" id="IPR013103">
    <property type="entry name" value="RVT_2"/>
</dbReference>
<dbReference type="EMBL" id="AM438694">
    <property type="protein sequence ID" value="CAN67250.1"/>
    <property type="molecule type" value="Genomic_DNA"/>
</dbReference>
<dbReference type="PROSITE" id="PS50994">
    <property type="entry name" value="INTEGRASE"/>
    <property type="match status" value="1"/>
</dbReference>
<keyword evidence="1" id="KW-0064">Aspartyl protease</keyword>
<reference evidence="3" key="1">
    <citation type="journal article" date="2007" name="PLoS ONE">
        <title>The first genome sequence of an elite grapevine cultivar (Pinot noir Vitis vinifera L.): coping with a highly heterozygous genome.</title>
        <authorList>
            <person name="Velasco R."/>
            <person name="Zharkikh A."/>
            <person name="Troggio M."/>
            <person name="Cartwright D.A."/>
            <person name="Cestaro A."/>
            <person name="Pruss D."/>
            <person name="Pindo M."/>
            <person name="FitzGerald L.M."/>
            <person name="Vezzulli S."/>
            <person name="Reid J."/>
            <person name="Malacarne G."/>
            <person name="Iliev D."/>
            <person name="Coppola G."/>
            <person name="Wardell B."/>
            <person name="Micheletti D."/>
            <person name="Macalma T."/>
            <person name="Facci M."/>
            <person name="Mitchell J.T."/>
            <person name="Perazzolli M."/>
            <person name="Eldredge G."/>
            <person name="Gatto P."/>
            <person name="Oyzerski R."/>
            <person name="Moretto M."/>
            <person name="Gutin N."/>
            <person name="Stefanini M."/>
            <person name="Chen Y."/>
            <person name="Segala C."/>
            <person name="Davenport C."/>
            <person name="Dematte L."/>
            <person name="Mraz A."/>
            <person name="Battilana J."/>
            <person name="Stormo K."/>
            <person name="Costa F."/>
            <person name="Tao Q."/>
            <person name="Si-Ammour A."/>
            <person name="Harkins T."/>
            <person name="Lackey A."/>
            <person name="Perbost C."/>
            <person name="Taillon B."/>
            <person name="Stella A."/>
            <person name="Solovyev V."/>
            <person name="Fawcett J.A."/>
            <person name="Sterck L."/>
            <person name="Vandepoele K."/>
            <person name="Grando S.M."/>
            <person name="Toppo S."/>
            <person name="Moser C."/>
            <person name="Lanchbury J."/>
            <person name="Bogden R."/>
            <person name="Skolnick M."/>
            <person name="Sgaramella V."/>
            <person name="Bhatnagar S.K."/>
            <person name="Fontana P."/>
            <person name="Gutin A."/>
            <person name="Van de Peer Y."/>
            <person name="Salamini F."/>
            <person name="Viola R."/>
        </authorList>
    </citation>
    <scope>NUCLEOTIDE SEQUENCE</scope>
</reference>
<dbReference type="InterPro" id="IPR043502">
    <property type="entry name" value="DNA/RNA_pol_sf"/>
</dbReference>
<dbReference type="AlphaFoldDB" id="A5AWZ3"/>
<dbReference type="GO" id="GO:0003676">
    <property type="term" value="F:nucleic acid binding"/>
    <property type="evidence" value="ECO:0007669"/>
    <property type="project" value="InterPro"/>
</dbReference>
<evidence type="ECO:0000313" key="3">
    <source>
        <dbReference type="EMBL" id="CAN67250.1"/>
    </source>
</evidence>
<dbReference type="InterPro" id="IPR054722">
    <property type="entry name" value="PolX-like_BBD"/>
</dbReference>
<evidence type="ECO:0000256" key="1">
    <source>
        <dbReference type="ARBA" id="ARBA00022750"/>
    </source>
</evidence>
<keyword evidence="1" id="KW-0645">Protease</keyword>
<evidence type="ECO:0000259" key="2">
    <source>
        <dbReference type="PROSITE" id="PS50994"/>
    </source>
</evidence>
<dbReference type="PANTHER" id="PTHR11439:SF467">
    <property type="entry name" value="INTEGRASE CATALYTIC DOMAIN-CONTAINING PROTEIN"/>
    <property type="match status" value="1"/>
</dbReference>
<dbReference type="InterPro" id="IPR001584">
    <property type="entry name" value="Integrase_cat-core"/>
</dbReference>
<dbReference type="InterPro" id="IPR036397">
    <property type="entry name" value="RNaseH_sf"/>
</dbReference>
<feature type="domain" description="Integrase catalytic" evidence="2">
    <location>
        <begin position="209"/>
        <end position="379"/>
    </location>
</feature>
<gene>
    <name evidence="3" type="ORF">VITISV_008685</name>
</gene>
<dbReference type="GO" id="GO:0015074">
    <property type="term" value="P:DNA integration"/>
    <property type="evidence" value="ECO:0007669"/>
    <property type="project" value="InterPro"/>
</dbReference>
<dbReference type="GO" id="GO:0004190">
    <property type="term" value="F:aspartic-type endopeptidase activity"/>
    <property type="evidence" value="ECO:0007669"/>
    <property type="project" value="UniProtKB-KW"/>
</dbReference>
<dbReference type="CDD" id="cd09272">
    <property type="entry name" value="RNase_HI_RT_Ty1"/>
    <property type="match status" value="1"/>
</dbReference>
<dbReference type="Pfam" id="PF22936">
    <property type="entry name" value="Pol_BBD"/>
    <property type="match status" value="1"/>
</dbReference>
<organism evidence="3">
    <name type="scientific">Vitis vinifera</name>
    <name type="common">Grape</name>
    <dbReference type="NCBI Taxonomy" id="29760"/>
    <lineage>
        <taxon>Eukaryota</taxon>
        <taxon>Viridiplantae</taxon>
        <taxon>Streptophyta</taxon>
        <taxon>Embryophyta</taxon>
        <taxon>Tracheophyta</taxon>
        <taxon>Spermatophyta</taxon>
        <taxon>Magnoliopsida</taxon>
        <taxon>eudicotyledons</taxon>
        <taxon>Gunneridae</taxon>
        <taxon>Pentapetalae</taxon>
        <taxon>rosids</taxon>
        <taxon>Vitales</taxon>
        <taxon>Vitaceae</taxon>
        <taxon>Viteae</taxon>
        <taxon>Vitis</taxon>
    </lineage>
</organism>
<dbReference type="Pfam" id="PF07727">
    <property type="entry name" value="RVT_2"/>
    <property type="match status" value="1"/>
</dbReference>
<name>A5AWZ3_VITVI</name>
<accession>A5AWZ3</accession>
<dbReference type="InterPro" id="IPR057670">
    <property type="entry name" value="SH3_retrovirus"/>
</dbReference>
<proteinExistence type="predicted"/>
<protein>
    <recommendedName>
        <fullName evidence="2">Integrase catalytic domain-containing protein</fullName>
    </recommendedName>
</protein>
<dbReference type="SUPFAM" id="SSF53098">
    <property type="entry name" value="Ribonuclease H-like"/>
    <property type="match status" value="1"/>
</dbReference>
<sequence>MKLKSWIFCRYGSPTAINHPKTSPNIDKSTFKCTHCNKTYPTNLDIPQFQSYHHFVINDNNRDQQKKDSKKISTATIAEIKTEANVAEKAAALVVAIDYGGKFLNTSTLVINSAWIIDSGTTDYMTFDSRQVSPLRPSSQKIVSTANDNTTPIIGEGSLTLTDTLNLDSVLVVPSLDYNLLSVSQITAVLSCIVIFWPEFCVIKDIQTRQTIGCGIKRGKLYYLDLQSKDSNKLQQALMADGSEEEKKKMTWLCLMKTKDEVNLLFQNFHKMIETQYNAKVRVLRSDNGGEYKSYDLQKYLEGHDIIHQTTCSNIPQQNGVAERKNQHLLEVVRASLIAAKILISYWGEAITFAAYLINRVPSISIDFQTPLQALTYVVVAPTVTNLPPRVFGCVAFVHLHKHQRTKLTSHALQCVFVGYALHKNGYRCYHPPTQRMFITMDVMFHEDLMYFSFESELQGEYHKEIQILDYDYHISKEDESGQSELVNQEAGELDMSDTTLDSSSNDHPKAEEVIEEGRDSIIVPSEQFGSKDAFIEIPIQSSSVEGVLNLEPDPFMKRLPHRHNRGIPKPTYERELSTKVKYHMSNYVSNHRLSESNKSFVNQLSTIVISTSVQEALADPRKKSVGCRWIYTVKYKADGSIKRFKARLVAKGYTQTYGIDYTETFAPVAKINTVRVLLSLAANLDWSLQQFDVKNAFLHGELSEEKVCKLKKSLYGLKQSPIAWFGRFTKSMRAFGYRQSNSDHTLFLKKQHGKITTLIVYVDDMVVTGNDPEERKALQNYLSREFEMKDLGSLKYFLGIEETGMSGCQPINTPIEESLKLCVELNQVSTDKGRYQRLVGRLMYLAHTRPDLAYALSVVSQYMHNPGEQHMNAVMRILRRSTSGYFTFVGGNLVTWKSKKHNVVARSSAEAKFRGMTLGLCEALWLRLLLQDLGYLSRQPIRLFCDNKAACDIAHNPEKLDDKIMELPKIRSEDQLVDILTKAISSQVFSKFLDKLGMCDIYAPT</sequence>
<dbReference type="Pfam" id="PF25597">
    <property type="entry name" value="SH3_retrovirus"/>
    <property type="match status" value="1"/>
</dbReference>
<dbReference type="Gene3D" id="3.30.420.10">
    <property type="entry name" value="Ribonuclease H-like superfamily/Ribonuclease H"/>
    <property type="match status" value="1"/>
</dbReference>
<dbReference type="SUPFAM" id="SSF56672">
    <property type="entry name" value="DNA/RNA polymerases"/>
    <property type="match status" value="1"/>
</dbReference>